<keyword evidence="1" id="KW-0479">Metal-binding</keyword>
<evidence type="ECO:0000313" key="4">
    <source>
        <dbReference type="EMBL" id="HEW64051.1"/>
    </source>
</evidence>
<protein>
    <submittedName>
        <fullName evidence="4 6">Aldolase</fullName>
    </submittedName>
</protein>
<dbReference type="InterPro" id="IPR050197">
    <property type="entry name" value="Aldolase_class_II_sugar_metab"/>
</dbReference>
<evidence type="ECO:0000259" key="3">
    <source>
        <dbReference type="SMART" id="SM01007"/>
    </source>
</evidence>
<comment type="caution">
    <text evidence="6">The sequence shown here is derived from an EMBL/GenBank/DDBJ whole genome shotgun (WGS) entry which is preliminary data.</text>
</comment>
<dbReference type="EMBL" id="PNIM01000007">
    <property type="protein sequence ID" value="PMB75757.1"/>
    <property type="molecule type" value="Genomic_DNA"/>
</dbReference>
<feature type="domain" description="Class II aldolase/adducin N-terminal" evidence="3">
    <location>
        <begin position="7"/>
        <end position="184"/>
    </location>
</feature>
<dbReference type="InterPro" id="IPR036409">
    <property type="entry name" value="Aldolase_II/adducin_N_sf"/>
</dbReference>
<dbReference type="SMART" id="SM01007">
    <property type="entry name" value="Aldolase_II"/>
    <property type="match status" value="1"/>
</dbReference>
<dbReference type="GO" id="GO:0019323">
    <property type="term" value="P:pentose catabolic process"/>
    <property type="evidence" value="ECO:0007669"/>
    <property type="project" value="TreeGrafter"/>
</dbReference>
<accession>A0A2J6N346</accession>
<reference evidence="4" key="2">
    <citation type="journal article" date="2020" name="mSystems">
        <title>Genome- and Community-Level Interaction Insights into Carbon Utilization and Element Cycling Functions of Hydrothermarchaeota in Hydrothermal Sediment.</title>
        <authorList>
            <person name="Zhou Z."/>
            <person name="Liu Y."/>
            <person name="Xu W."/>
            <person name="Pan J."/>
            <person name="Luo Z.H."/>
            <person name="Li M."/>
        </authorList>
    </citation>
    <scope>NUCLEOTIDE SEQUENCE [LARGE SCALE GENOMIC DNA]</scope>
    <source>
        <strain evidence="4">SpSt-1261</strain>
    </source>
</reference>
<dbReference type="PANTHER" id="PTHR22789:SF0">
    <property type="entry name" value="3-OXO-TETRONATE 4-PHOSPHATE DECARBOXYLASE-RELATED"/>
    <property type="match status" value="1"/>
</dbReference>
<dbReference type="GeneID" id="12449622"/>
<dbReference type="AlphaFoldDB" id="A0A2J6N346"/>
<dbReference type="UniPathway" id="UPA00071"/>
<reference evidence="6 7" key="1">
    <citation type="submission" date="2018-01" db="EMBL/GenBank/DDBJ databases">
        <title>Metagenomic assembled genomes from two thermal pools in the Uzon Caldera, Kamchatka, Russia.</title>
        <authorList>
            <person name="Wilkins L."/>
            <person name="Ettinger C."/>
        </authorList>
    </citation>
    <scope>NUCLEOTIDE SEQUENCE [LARGE SCALE GENOMIC DNA]</scope>
    <source>
        <strain evidence="6">ZAV-06</strain>
    </source>
</reference>
<dbReference type="RefSeq" id="WP_014557687.1">
    <property type="nucleotide sequence ID" value="NZ_DSFH01000046.1"/>
</dbReference>
<dbReference type="Proteomes" id="UP000886076">
    <property type="component" value="Unassembled WGS sequence"/>
</dbReference>
<keyword evidence="2" id="KW-0456">Lyase</keyword>
<organism evidence="6 7">
    <name type="scientific">Fervidicoccus fontis</name>
    <dbReference type="NCBI Taxonomy" id="683846"/>
    <lineage>
        <taxon>Archaea</taxon>
        <taxon>Thermoproteota</taxon>
        <taxon>Thermoprotei</taxon>
        <taxon>Fervidicoccales</taxon>
        <taxon>Fervidicoccaceae</taxon>
        <taxon>Fervidicoccus</taxon>
    </lineage>
</organism>
<evidence type="ECO:0000256" key="2">
    <source>
        <dbReference type="ARBA" id="ARBA00023239"/>
    </source>
</evidence>
<dbReference type="Proteomes" id="UP000237153">
    <property type="component" value="Unassembled WGS sequence"/>
</dbReference>
<dbReference type="GO" id="GO:0016832">
    <property type="term" value="F:aldehyde-lyase activity"/>
    <property type="evidence" value="ECO:0007669"/>
    <property type="project" value="TreeGrafter"/>
</dbReference>
<dbReference type="EMBL" id="DSFH01000046">
    <property type="protein sequence ID" value="HEW64051.1"/>
    <property type="molecule type" value="Genomic_DNA"/>
</dbReference>
<evidence type="ECO:0000313" key="5">
    <source>
        <dbReference type="EMBL" id="MBE9391149.1"/>
    </source>
</evidence>
<dbReference type="OMA" id="ICRYGRS"/>
<evidence type="ECO:0000313" key="7">
    <source>
        <dbReference type="Proteomes" id="UP000237153"/>
    </source>
</evidence>
<reference evidence="5" key="3">
    <citation type="submission" date="2020-10" db="EMBL/GenBank/DDBJ databases">
        <title>Fervidococcus fontis strain 3639Fd - the first crenarchaeon capable of growth on lipids.</title>
        <authorList>
            <person name="Kochetkova T.V."/>
            <person name="Elcheninov A.G."/>
            <person name="Toschakov S.V."/>
            <person name="Kublanov I.V."/>
        </authorList>
    </citation>
    <scope>NUCLEOTIDE SEQUENCE</scope>
    <source>
        <strain evidence="5">3639Fd</strain>
    </source>
</reference>
<dbReference type="Gene3D" id="3.40.225.10">
    <property type="entry name" value="Class II aldolase/adducin N-terminal domain"/>
    <property type="match status" value="1"/>
</dbReference>
<dbReference type="Proteomes" id="UP000652307">
    <property type="component" value="Unassembled WGS sequence"/>
</dbReference>
<sequence length="216" mass="23813">MYDDLKKKVVEVMKFMEQHELNYGRSGNVSIRIQDTGHILITPTGVKKSALAEDDIAVVDLSGKTIEGKRKPSVEMPLHLAIYKNYDYINAVIHAHGIYSTALAVAREPLPPLVEEMVSLTGGDVKVAEYAPSGTDELAENAVKALHERKAVLLANHGIVACGETIDEALEILVLVERISKVYILSKVAGVPKVLPFESLEKQVQDFRKRIKRNSA</sequence>
<dbReference type="GO" id="GO:0046872">
    <property type="term" value="F:metal ion binding"/>
    <property type="evidence" value="ECO:0007669"/>
    <property type="project" value="UniProtKB-KW"/>
</dbReference>
<dbReference type="InterPro" id="IPR001303">
    <property type="entry name" value="Aldolase_II/adducin_N"/>
</dbReference>
<name>A0A2J6N346_9CREN</name>
<proteinExistence type="predicted"/>
<evidence type="ECO:0000313" key="6">
    <source>
        <dbReference type="EMBL" id="PMB75757.1"/>
    </source>
</evidence>
<dbReference type="SUPFAM" id="SSF53639">
    <property type="entry name" value="AraD/HMP-PK domain-like"/>
    <property type="match status" value="1"/>
</dbReference>
<gene>
    <name evidence="6" type="ORF">C0188_02080</name>
    <name evidence="4" type="ORF">ENO39_03235</name>
    <name evidence="5" type="ORF">IOK49_03525</name>
</gene>
<evidence type="ECO:0000256" key="1">
    <source>
        <dbReference type="ARBA" id="ARBA00022723"/>
    </source>
</evidence>
<dbReference type="GO" id="GO:0005829">
    <property type="term" value="C:cytosol"/>
    <property type="evidence" value="ECO:0007669"/>
    <property type="project" value="TreeGrafter"/>
</dbReference>
<dbReference type="EMBL" id="JADEZV010000002">
    <property type="protein sequence ID" value="MBE9391149.1"/>
    <property type="molecule type" value="Genomic_DNA"/>
</dbReference>
<dbReference type="PANTHER" id="PTHR22789">
    <property type="entry name" value="FUCULOSE PHOSPHATE ALDOLASE"/>
    <property type="match status" value="1"/>
</dbReference>
<dbReference type="Pfam" id="PF00596">
    <property type="entry name" value="Aldolase_II"/>
    <property type="match status" value="1"/>
</dbReference>